<dbReference type="SUPFAM" id="SSF53474">
    <property type="entry name" value="alpha/beta-Hydrolases"/>
    <property type="match status" value="1"/>
</dbReference>
<gene>
    <name evidence="2" type="ORF">KCH_36050</name>
</gene>
<feature type="compositionally biased region" description="Low complexity" evidence="1">
    <location>
        <begin position="31"/>
        <end position="74"/>
    </location>
</feature>
<organism evidence="2 3">
    <name type="scientific">Kitasatospora cheerisanensis KCTC 2395</name>
    <dbReference type="NCBI Taxonomy" id="1348663"/>
    <lineage>
        <taxon>Bacteria</taxon>
        <taxon>Bacillati</taxon>
        <taxon>Actinomycetota</taxon>
        <taxon>Actinomycetes</taxon>
        <taxon>Kitasatosporales</taxon>
        <taxon>Streptomycetaceae</taxon>
        <taxon>Kitasatospora</taxon>
    </lineage>
</organism>
<dbReference type="Proteomes" id="UP000027178">
    <property type="component" value="Unassembled WGS sequence"/>
</dbReference>
<feature type="compositionally biased region" description="Low complexity" evidence="1">
    <location>
        <begin position="119"/>
        <end position="130"/>
    </location>
</feature>
<dbReference type="EMBL" id="JNBY01000092">
    <property type="protein sequence ID" value="KDN84513.1"/>
    <property type="molecule type" value="Genomic_DNA"/>
</dbReference>
<feature type="compositionally biased region" description="Basic and acidic residues" evidence="1">
    <location>
        <begin position="90"/>
        <end position="101"/>
    </location>
</feature>
<sequence length="288" mass="29382">MNGPAGGRPAGGGGRRRGAARPRRTARTRARVAGVVRAAGRAVRQRGPAGGRRTAAGPGARPGRAAARRTGVAARRVRAGRGGPLPGDRGALRDGRADRRRGPAGRVRRRGLGREDRQGPPVRAGRPRGPSGTGHPCELLAAAPQAVADDAALRTAVGTAFRTLPPGPDSWAVLGVDGGAPCAAAAGLTRPDLYGAAAAVSGQYDGRALATAAGELPAGPPARLLLAAAKRDGDGLASARAVQSALRDAGARAEVRISDIVQDYSTDRERMRLVRVAVQYLAEQLPKP</sequence>
<dbReference type="PATRIC" id="fig|1348663.4.peg.3472"/>
<comment type="caution">
    <text evidence="2">The sequence shown here is derived from an EMBL/GenBank/DDBJ whole genome shotgun (WGS) entry which is preliminary data.</text>
</comment>
<dbReference type="eggNOG" id="COG0627">
    <property type="taxonomic scope" value="Bacteria"/>
</dbReference>
<keyword evidence="3" id="KW-1185">Reference proteome</keyword>
<dbReference type="HOGENOM" id="CLU_965695_0_0_11"/>
<protein>
    <submittedName>
        <fullName evidence="2">Uncharacterized protein</fullName>
    </submittedName>
</protein>
<evidence type="ECO:0000256" key="1">
    <source>
        <dbReference type="SAM" id="MobiDB-lite"/>
    </source>
</evidence>
<evidence type="ECO:0000313" key="3">
    <source>
        <dbReference type="Proteomes" id="UP000027178"/>
    </source>
</evidence>
<feature type="compositionally biased region" description="Gly residues" evidence="1">
    <location>
        <begin position="1"/>
        <end position="13"/>
    </location>
</feature>
<name>A0A066YSI0_9ACTN</name>
<dbReference type="Gene3D" id="3.40.50.1820">
    <property type="entry name" value="alpha/beta hydrolase"/>
    <property type="match status" value="1"/>
</dbReference>
<accession>A0A066YSI0</accession>
<reference evidence="2 3" key="1">
    <citation type="submission" date="2014-05" db="EMBL/GenBank/DDBJ databases">
        <title>Draft Genome Sequence of Kitasatospora cheerisanensis KCTC 2395.</title>
        <authorList>
            <person name="Nam D.H."/>
        </authorList>
    </citation>
    <scope>NUCLEOTIDE SEQUENCE [LARGE SCALE GENOMIC DNA]</scope>
    <source>
        <strain evidence="2 3">KCTC 2395</strain>
    </source>
</reference>
<dbReference type="InterPro" id="IPR029058">
    <property type="entry name" value="AB_hydrolase_fold"/>
</dbReference>
<feature type="compositionally biased region" description="Basic residues" evidence="1">
    <location>
        <begin position="14"/>
        <end position="30"/>
    </location>
</feature>
<evidence type="ECO:0000313" key="2">
    <source>
        <dbReference type="EMBL" id="KDN84513.1"/>
    </source>
</evidence>
<proteinExistence type="predicted"/>
<feature type="compositionally biased region" description="Basic residues" evidence="1">
    <location>
        <begin position="102"/>
        <end position="111"/>
    </location>
</feature>
<dbReference type="AlphaFoldDB" id="A0A066YSI0"/>
<feature type="region of interest" description="Disordered" evidence="1">
    <location>
        <begin position="1"/>
        <end position="137"/>
    </location>
</feature>